<comment type="subcellular location">
    <subcellularLocation>
        <location evidence="1">Cell membrane</location>
        <topology evidence="1">Multi-pass membrane protein</topology>
    </subcellularLocation>
</comment>
<dbReference type="PANTHER" id="PTHR33932">
    <property type="entry name" value="NA(+)/H(+) ANTIPORTER SUBUNIT B"/>
    <property type="match status" value="1"/>
</dbReference>
<keyword evidence="6 7" id="KW-0472">Membrane</keyword>
<keyword evidence="4 7" id="KW-0812">Transmembrane</keyword>
<dbReference type="Proteomes" id="UP001575105">
    <property type="component" value="Unassembled WGS sequence"/>
</dbReference>
<evidence type="ECO:0000256" key="6">
    <source>
        <dbReference type="ARBA" id="ARBA00023136"/>
    </source>
</evidence>
<evidence type="ECO:0000256" key="3">
    <source>
        <dbReference type="ARBA" id="ARBA00022475"/>
    </source>
</evidence>
<dbReference type="PANTHER" id="PTHR33932:SF4">
    <property type="entry name" value="NA(+)_H(+) ANTIPORTER SUBUNIT B"/>
    <property type="match status" value="1"/>
</dbReference>
<keyword evidence="10" id="KW-1185">Reference proteome</keyword>
<feature type="transmembrane region" description="Helical" evidence="7">
    <location>
        <begin position="32"/>
        <end position="49"/>
    </location>
</feature>
<feature type="transmembrane region" description="Helical" evidence="7">
    <location>
        <begin position="69"/>
        <end position="92"/>
    </location>
</feature>
<dbReference type="Pfam" id="PF04039">
    <property type="entry name" value="MnhB"/>
    <property type="match status" value="1"/>
</dbReference>
<dbReference type="RefSeq" id="WP_425347105.1">
    <property type="nucleotide sequence ID" value="NZ_JBGUBD010000016.1"/>
</dbReference>
<comment type="similarity">
    <text evidence="2">Belongs to the CPA3 antiporters (TC 2.A.63) subunit B family.</text>
</comment>
<gene>
    <name evidence="9" type="ORF">ACERK3_18075</name>
</gene>
<sequence>MSSLILRTAVALIMPLALLFSLFMAIKGHNEPGGGFIGGLIAAVSLAIYRMSNGPDTFRQLIPLHPRIIVFTGMAIALLTALAPLALGLPLLHTWHGYVGLPGGGTAHASSALIFDAGVFLVVVGASIGMIIRLSEELEA</sequence>
<name>A0ABV4U9A1_9BACT</name>
<feature type="domain" description="Na+/H+ antiporter MnhB subunit-related protein" evidence="8">
    <location>
        <begin position="5"/>
        <end position="128"/>
    </location>
</feature>
<keyword evidence="5 7" id="KW-1133">Transmembrane helix</keyword>
<feature type="transmembrane region" description="Helical" evidence="7">
    <location>
        <begin position="5"/>
        <end position="26"/>
    </location>
</feature>
<evidence type="ECO:0000313" key="10">
    <source>
        <dbReference type="Proteomes" id="UP001575105"/>
    </source>
</evidence>
<comment type="caution">
    <text evidence="9">The sequence shown here is derived from an EMBL/GenBank/DDBJ whole genome shotgun (WGS) entry which is preliminary data.</text>
</comment>
<keyword evidence="3" id="KW-1003">Cell membrane</keyword>
<evidence type="ECO:0000256" key="1">
    <source>
        <dbReference type="ARBA" id="ARBA00004651"/>
    </source>
</evidence>
<dbReference type="InterPro" id="IPR007182">
    <property type="entry name" value="MnhB"/>
</dbReference>
<dbReference type="InterPro" id="IPR050622">
    <property type="entry name" value="CPA3_antiporter_subunitB"/>
</dbReference>
<evidence type="ECO:0000313" key="9">
    <source>
        <dbReference type="EMBL" id="MFA9480184.1"/>
    </source>
</evidence>
<organism evidence="9 10">
    <name type="scientific">Natronomicrosphaera hydrolytica</name>
    <dbReference type="NCBI Taxonomy" id="3242702"/>
    <lineage>
        <taxon>Bacteria</taxon>
        <taxon>Pseudomonadati</taxon>
        <taxon>Planctomycetota</taxon>
        <taxon>Phycisphaerae</taxon>
        <taxon>Phycisphaerales</taxon>
        <taxon>Phycisphaeraceae</taxon>
        <taxon>Natronomicrosphaera</taxon>
    </lineage>
</organism>
<accession>A0ABV4U9A1</accession>
<evidence type="ECO:0000256" key="5">
    <source>
        <dbReference type="ARBA" id="ARBA00022989"/>
    </source>
</evidence>
<protein>
    <submittedName>
        <fullName evidence="9">MnhB domain-containing protein</fullName>
    </submittedName>
</protein>
<evidence type="ECO:0000256" key="7">
    <source>
        <dbReference type="SAM" id="Phobius"/>
    </source>
</evidence>
<evidence type="ECO:0000256" key="4">
    <source>
        <dbReference type="ARBA" id="ARBA00022692"/>
    </source>
</evidence>
<evidence type="ECO:0000256" key="2">
    <source>
        <dbReference type="ARBA" id="ARBA00009425"/>
    </source>
</evidence>
<feature type="transmembrane region" description="Helical" evidence="7">
    <location>
        <begin position="112"/>
        <end position="132"/>
    </location>
</feature>
<dbReference type="EMBL" id="JBGUBD010000016">
    <property type="protein sequence ID" value="MFA9480184.1"/>
    <property type="molecule type" value="Genomic_DNA"/>
</dbReference>
<evidence type="ECO:0000259" key="8">
    <source>
        <dbReference type="Pfam" id="PF04039"/>
    </source>
</evidence>
<proteinExistence type="inferred from homology"/>
<reference evidence="9 10" key="1">
    <citation type="submission" date="2024-08" db="EMBL/GenBank/DDBJ databases">
        <title>Whole-genome sequencing of halo(alkali)philic microorganisms from hypersaline lakes.</title>
        <authorList>
            <person name="Sorokin D.Y."/>
            <person name="Merkel A.Y."/>
            <person name="Messina E."/>
            <person name="Yakimov M."/>
        </authorList>
    </citation>
    <scope>NUCLEOTIDE SEQUENCE [LARGE SCALE GENOMIC DNA]</scope>
    <source>
        <strain evidence="9 10">AB-hyl4</strain>
    </source>
</reference>